<dbReference type="HAMAP" id="MF_00925">
    <property type="entry name" value="OM_assembly_BamE"/>
    <property type="match status" value="1"/>
</dbReference>
<comment type="subunit">
    <text evidence="4">Part of the Bam complex.</text>
</comment>
<comment type="similarity">
    <text evidence="4">Belongs to the BamE family.</text>
</comment>
<dbReference type="RefSeq" id="WP_285763734.1">
    <property type="nucleotide sequence ID" value="NZ_BSYJ01000003.1"/>
</dbReference>
<gene>
    <name evidence="4" type="primary">bamE</name>
    <name evidence="6" type="ORF">MNKW57_14150</name>
</gene>
<dbReference type="InterPro" id="IPR026592">
    <property type="entry name" value="BamE"/>
</dbReference>
<keyword evidence="4" id="KW-0449">Lipoprotein</keyword>
<evidence type="ECO:0000256" key="4">
    <source>
        <dbReference type="HAMAP-Rule" id="MF_00925"/>
    </source>
</evidence>
<dbReference type="Proteomes" id="UP001224392">
    <property type="component" value="Unassembled WGS sequence"/>
</dbReference>
<comment type="subcellular location">
    <subcellularLocation>
        <location evidence="4">Cell outer membrane</location>
        <topology evidence="4">Lipid-anchor</topology>
    </subcellularLocation>
</comment>
<keyword evidence="1 4" id="KW-0732">Signal</keyword>
<evidence type="ECO:0000256" key="2">
    <source>
        <dbReference type="ARBA" id="ARBA00023136"/>
    </source>
</evidence>
<evidence type="ECO:0000313" key="7">
    <source>
        <dbReference type="Proteomes" id="UP001224392"/>
    </source>
</evidence>
<dbReference type="EMBL" id="BSYJ01000003">
    <property type="protein sequence ID" value="GMG87094.1"/>
    <property type="molecule type" value="Genomic_DNA"/>
</dbReference>
<evidence type="ECO:0000313" key="6">
    <source>
        <dbReference type="EMBL" id="GMG87094.1"/>
    </source>
</evidence>
<protein>
    <recommendedName>
        <fullName evidence="4">Outer membrane protein assembly factor BamE</fullName>
    </recommendedName>
</protein>
<organism evidence="6 7">
    <name type="scientific">Biformimicrobium ophioploci</name>
    <dbReference type="NCBI Taxonomy" id="3036711"/>
    <lineage>
        <taxon>Bacteria</taxon>
        <taxon>Pseudomonadati</taxon>
        <taxon>Pseudomonadota</taxon>
        <taxon>Gammaproteobacteria</taxon>
        <taxon>Cellvibrionales</taxon>
        <taxon>Microbulbiferaceae</taxon>
        <taxon>Biformimicrobium</taxon>
    </lineage>
</organism>
<keyword evidence="4" id="KW-0564">Palmitate</keyword>
<dbReference type="InterPro" id="IPR007450">
    <property type="entry name" value="BamE_dom"/>
</dbReference>
<dbReference type="PROSITE" id="PS51257">
    <property type="entry name" value="PROKAR_LIPOPROTEIN"/>
    <property type="match status" value="1"/>
</dbReference>
<keyword evidence="3 4" id="KW-0998">Cell outer membrane</keyword>
<feature type="domain" description="Outer membrane protein assembly factor BamE" evidence="5">
    <location>
        <begin position="36"/>
        <end position="105"/>
    </location>
</feature>
<dbReference type="PANTHER" id="PTHR37482">
    <property type="entry name" value="OUTER MEMBRANE PROTEIN ASSEMBLY FACTOR BAME"/>
    <property type="match status" value="1"/>
</dbReference>
<dbReference type="InterPro" id="IPR037873">
    <property type="entry name" value="BamE-like"/>
</dbReference>
<proteinExistence type="inferred from homology"/>
<dbReference type="PANTHER" id="PTHR37482:SF1">
    <property type="entry name" value="OUTER MEMBRANE PROTEIN ASSEMBLY FACTOR BAME"/>
    <property type="match status" value="1"/>
</dbReference>
<dbReference type="Pfam" id="PF04355">
    <property type="entry name" value="BamE"/>
    <property type="match status" value="1"/>
</dbReference>
<dbReference type="Gene3D" id="3.30.1450.10">
    <property type="match status" value="1"/>
</dbReference>
<accession>A0ABQ6LYE8</accession>
<keyword evidence="7" id="KW-1185">Reference proteome</keyword>
<comment type="function">
    <text evidence="4">Part of the outer membrane protein assembly complex, which is involved in assembly and insertion of beta-barrel proteins into the outer membrane.</text>
</comment>
<evidence type="ECO:0000256" key="1">
    <source>
        <dbReference type="ARBA" id="ARBA00022729"/>
    </source>
</evidence>
<evidence type="ECO:0000256" key="3">
    <source>
        <dbReference type="ARBA" id="ARBA00023237"/>
    </source>
</evidence>
<comment type="caution">
    <text evidence="6">The sequence shown here is derived from an EMBL/GenBank/DDBJ whole genome shotgun (WGS) entry which is preliminary data.</text>
</comment>
<evidence type="ECO:0000259" key="5">
    <source>
        <dbReference type="Pfam" id="PF04355"/>
    </source>
</evidence>
<name>A0ABQ6LYE8_9GAMM</name>
<reference evidence="6 7" key="1">
    <citation type="submission" date="2023-04" db="EMBL/GenBank/DDBJ databases">
        <title>Marinobulbifer ophiurae gen. nov., sp. Nov., isolate from tissue of brittle star Ophioplocus japonicus.</title>
        <authorList>
            <person name="Kawano K."/>
            <person name="Sawayama S."/>
            <person name="Nakagawa S."/>
        </authorList>
    </citation>
    <scope>NUCLEOTIDE SEQUENCE [LARGE SCALE GENOMIC DNA]</scope>
    <source>
        <strain evidence="6 7">NKW57</strain>
    </source>
</reference>
<sequence length="115" mass="13064">MPSLKSITGIVAAATLVSACSFFKFPGVHRIDVQQGNIVTQEMVDQLKVGMTSRQVLFVLGTPLIQDTFNPDRWEYVYRYQSPRNEITQHRFTVFFEDDKLVNYEGTLYAGAPGR</sequence>
<keyword evidence="2 4" id="KW-0472">Membrane</keyword>